<dbReference type="AlphaFoldDB" id="A0A367F0L3"/>
<dbReference type="OrthoDB" id="4260424at2"/>
<sequence>MARDSDFCLDVPEDFDDADDETGVYPIAKKLILGATAADVFRKAHEWVRNHDIRLTDVSWDHMCDEDQPYVMSMYFTFELDSEPDPEEV</sequence>
<dbReference type="RefSeq" id="WP_114014118.1">
    <property type="nucleotide sequence ID" value="NZ_QOIM01000022.1"/>
</dbReference>
<reference evidence="1 2" key="1">
    <citation type="submission" date="2018-06" db="EMBL/GenBank/DDBJ databases">
        <title>Streptomyces reniochalinae sp. nov. and Streptomyces diacarnus sp. nov. from marine sponges.</title>
        <authorList>
            <person name="Li L."/>
        </authorList>
    </citation>
    <scope>NUCLEOTIDE SEQUENCE [LARGE SCALE GENOMIC DNA]</scope>
    <source>
        <strain evidence="1 2">LHW50302</strain>
    </source>
</reference>
<comment type="caution">
    <text evidence="1">The sequence shown here is derived from an EMBL/GenBank/DDBJ whole genome shotgun (WGS) entry which is preliminary data.</text>
</comment>
<proteinExistence type="predicted"/>
<gene>
    <name evidence="1" type="ORF">DQ392_04300</name>
</gene>
<keyword evidence="2" id="KW-1185">Reference proteome</keyword>
<accession>A0A367F0L3</accession>
<evidence type="ECO:0000313" key="2">
    <source>
        <dbReference type="Proteomes" id="UP000253507"/>
    </source>
</evidence>
<dbReference type="EMBL" id="QOIM01000022">
    <property type="protein sequence ID" value="RCG23904.1"/>
    <property type="molecule type" value="Genomic_DNA"/>
</dbReference>
<name>A0A367F0L3_9ACTN</name>
<evidence type="ECO:0000313" key="1">
    <source>
        <dbReference type="EMBL" id="RCG23904.1"/>
    </source>
</evidence>
<protein>
    <submittedName>
        <fullName evidence="1">Uncharacterized protein</fullName>
    </submittedName>
</protein>
<dbReference type="Proteomes" id="UP000253507">
    <property type="component" value="Unassembled WGS sequence"/>
</dbReference>
<organism evidence="1 2">
    <name type="scientific">Streptomyces reniochalinae</name>
    <dbReference type="NCBI Taxonomy" id="2250578"/>
    <lineage>
        <taxon>Bacteria</taxon>
        <taxon>Bacillati</taxon>
        <taxon>Actinomycetota</taxon>
        <taxon>Actinomycetes</taxon>
        <taxon>Kitasatosporales</taxon>
        <taxon>Streptomycetaceae</taxon>
        <taxon>Streptomyces</taxon>
    </lineage>
</organism>